<dbReference type="PANTHER" id="PTHR12697">
    <property type="entry name" value="PBS LYASE HEAT-LIKE PROTEIN"/>
    <property type="match status" value="1"/>
</dbReference>
<proteinExistence type="predicted"/>
<dbReference type="SMART" id="SM00567">
    <property type="entry name" value="EZ_HEAT"/>
    <property type="match status" value="7"/>
</dbReference>
<dbReference type="Gene3D" id="1.25.10.10">
    <property type="entry name" value="Leucine-rich Repeat Variant"/>
    <property type="match status" value="3"/>
</dbReference>
<dbReference type="AlphaFoldDB" id="A0A2W4XMD6"/>
<protein>
    <recommendedName>
        <fullName evidence="5">PBS lyase</fullName>
    </recommendedName>
</protein>
<dbReference type="Pfam" id="PF13646">
    <property type="entry name" value="HEAT_2"/>
    <property type="match status" value="2"/>
</dbReference>
<reference evidence="3 4" key="2">
    <citation type="submission" date="2018-06" db="EMBL/GenBank/DDBJ databases">
        <title>Metagenomic assembly of (sub)arctic Cyanobacteria and their associated microbiome from non-axenic cultures.</title>
        <authorList>
            <person name="Baurain D."/>
        </authorList>
    </citation>
    <scope>NUCLEOTIDE SEQUENCE [LARGE SCALE GENOMIC DNA]</scope>
    <source>
        <strain evidence="3">ULC027bin1</strain>
    </source>
</reference>
<dbReference type="InterPro" id="IPR004155">
    <property type="entry name" value="PBS_lyase_HEAT"/>
</dbReference>
<dbReference type="Pfam" id="PF03130">
    <property type="entry name" value="HEAT_PBS"/>
    <property type="match status" value="1"/>
</dbReference>
<dbReference type="PANTHER" id="PTHR12697:SF5">
    <property type="entry name" value="DEOXYHYPUSINE HYDROXYLASE"/>
    <property type="match status" value="1"/>
</dbReference>
<evidence type="ECO:0000256" key="1">
    <source>
        <dbReference type="ARBA" id="ARBA00022549"/>
    </source>
</evidence>
<dbReference type="Proteomes" id="UP000249794">
    <property type="component" value="Unassembled WGS sequence"/>
</dbReference>
<dbReference type="InterPro" id="IPR016024">
    <property type="entry name" value="ARM-type_fold"/>
</dbReference>
<comment type="caution">
    <text evidence="3">The sequence shown here is derived from an EMBL/GenBank/DDBJ whole genome shotgun (WGS) entry which is preliminary data.</text>
</comment>
<organism evidence="3 4">
    <name type="scientific">Phormidesmis priestleyi</name>
    <dbReference type="NCBI Taxonomy" id="268141"/>
    <lineage>
        <taxon>Bacteria</taxon>
        <taxon>Bacillati</taxon>
        <taxon>Cyanobacteriota</taxon>
        <taxon>Cyanophyceae</taxon>
        <taxon>Leptolyngbyales</taxon>
        <taxon>Leptolyngbyaceae</taxon>
        <taxon>Phormidesmis</taxon>
    </lineage>
</organism>
<reference evidence="4" key="1">
    <citation type="submission" date="2018-04" db="EMBL/GenBank/DDBJ databases">
        <authorList>
            <person name="Cornet L."/>
        </authorList>
    </citation>
    <scope>NUCLEOTIDE SEQUENCE [LARGE SCALE GENOMIC DNA]</scope>
</reference>
<gene>
    <name evidence="3" type="ORF">DCF15_04935</name>
</gene>
<sequence>MVMPSTGFSFMSDEFDGAAMPTRRESAAKPVQADITEQSDIAEPRLKQDMEQAIAQLTQGDFHRKWDSVKHFSRQFAQWGDRPIPALIAALERHIEVENTENQWFLIRALSQYDRPVVVEALAHTLITTPAEDIQLEAIKSLTSLGNSAIATLTDLLGSHQPLERQILAASALAKIRTGATIAPLMSVADAADERLRSIAIEALGSFHDPRVTLILLRALNDTSPICIEAIRTLGRRQDLLTEIDLIGSLQGCLHHADAAVAPASSVALGRLGSDPAARALGQALTEPLPTVVKVSVARALGWIDAPIATAMLSQAFDTAMPVVMPVVKQEIARSLGQTRSAQLKTQAAQPLIAWLQSLTAERLTASGSIPTAISTASKTAAEADTFGLKQAAISAVARLGEMAAVESLIPLLGDDDARIRMNALSALKQIDPRSARDKVLAYLDRGSDRGGNGGEQSPDDADEYAIRFLQAQISTSLEAW</sequence>
<dbReference type="InterPro" id="IPR011989">
    <property type="entry name" value="ARM-like"/>
</dbReference>
<dbReference type="GO" id="GO:0016491">
    <property type="term" value="F:oxidoreductase activity"/>
    <property type="evidence" value="ECO:0007669"/>
    <property type="project" value="TreeGrafter"/>
</dbReference>
<name>A0A2W4XMD6_9CYAN</name>
<dbReference type="GO" id="GO:0030089">
    <property type="term" value="C:phycobilisome"/>
    <property type="evidence" value="ECO:0007669"/>
    <property type="project" value="UniProtKB-KW"/>
</dbReference>
<keyword evidence="2" id="KW-0605">Phycobilisome</keyword>
<accession>A0A2W4XMD6</accession>
<evidence type="ECO:0008006" key="5">
    <source>
        <dbReference type="Google" id="ProtNLM"/>
    </source>
</evidence>
<keyword evidence="1" id="KW-0042">Antenna complex</keyword>
<evidence type="ECO:0000313" key="4">
    <source>
        <dbReference type="Proteomes" id="UP000249794"/>
    </source>
</evidence>
<evidence type="ECO:0000256" key="2">
    <source>
        <dbReference type="ARBA" id="ARBA00022738"/>
    </source>
</evidence>
<evidence type="ECO:0000313" key="3">
    <source>
        <dbReference type="EMBL" id="PZO58620.1"/>
    </source>
</evidence>
<dbReference type="EMBL" id="QBMP01000031">
    <property type="protein sequence ID" value="PZO58620.1"/>
    <property type="molecule type" value="Genomic_DNA"/>
</dbReference>
<dbReference type="SUPFAM" id="SSF48371">
    <property type="entry name" value="ARM repeat"/>
    <property type="match status" value="2"/>
</dbReference>